<evidence type="ECO:0000313" key="1">
    <source>
        <dbReference type="EMBL" id="THF54678.1"/>
    </source>
</evidence>
<keyword evidence="2" id="KW-1185">Reference proteome</keyword>
<sequence length="149" mass="16555">MKHQIPDEIISTAELIPMIDRPAAKDFGARLDLWAAALERHAGPLSALYRLEYLQRAELRAYRRDNTPLAVAFADESLRRAGLAGDSLGDIMDFFGLSEGAAHRLLCDCHYNGAMTGARLAASLRRRAWWSRRRAAFVSGFRGLLARAA</sequence>
<protein>
    <submittedName>
        <fullName evidence="1">Uncharacterized protein</fullName>
    </submittedName>
</protein>
<name>A0ABY2Q1N7_9HYPH</name>
<dbReference type="RefSeq" id="WP_136360069.1">
    <property type="nucleotide sequence ID" value="NZ_SSNY01000016.1"/>
</dbReference>
<comment type="caution">
    <text evidence="1">The sequence shown here is derived from an EMBL/GenBank/DDBJ whole genome shotgun (WGS) entry which is preliminary data.</text>
</comment>
<organism evidence="1 2">
    <name type="scientific">Ollibium composti</name>
    <dbReference type="NCBI Taxonomy" id="2675109"/>
    <lineage>
        <taxon>Bacteria</taxon>
        <taxon>Pseudomonadati</taxon>
        <taxon>Pseudomonadota</taxon>
        <taxon>Alphaproteobacteria</taxon>
        <taxon>Hyphomicrobiales</taxon>
        <taxon>Phyllobacteriaceae</taxon>
        <taxon>Ollibium</taxon>
    </lineage>
</organism>
<accession>A0ABY2Q1N7</accession>
<gene>
    <name evidence="1" type="ORF">E6C48_20580</name>
</gene>
<evidence type="ECO:0000313" key="2">
    <source>
        <dbReference type="Proteomes" id="UP000306441"/>
    </source>
</evidence>
<dbReference type="Proteomes" id="UP000306441">
    <property type="component" value="Unassembled WGS sequence"/>
</dbReference>
<reference evidence="1 2" key="1">
    <citation type="submission" date="2019-04" db="EMBL/GenBank/DDBJ databases">
        <title>Mesorhizobium composti sp. nov., isolated from compost.</title>
        <authorList>
            <person name="Lin S.-Y."/>
            <person name="Hameed A."/>
            <person name="Hsieh Y.-T."/>
            <person name="Young C.-C."/>
        </authorList>
    </citation>
    <scope>NUCLEOTIDE SEQUENCE [LARGE SCALE GENOMIC DNA]</scope>
    <source>
        <strain evidence="1 2">CC-YTH430</strain>
    </source>
</reference>
<proteinExistence type="predicted"/>
<dbReference type="EMBL" id="SSNY01000016">
    <property type="protein sequence ID" value="THF54678.1"/>
    <property type="molecule type" value="Genomic_DNA"/>
</dbReference>